<dbReference type="EMBL" id="CP060636">
    <property type="protein sequence ID" value="QNM11743.1"/>
    <property type="molecule type" value="Genomic_DNA"/>
</dbReference>
<accession>A0A7G9GLR1</accession>
<organism evidence="3 4">
    <name type="scientific">[Eubacterium] hominis</name>
    <dbReference type="NCBI Taxonomy" id="2764325"/>
    <lineage>
        <taxon>Bacteria</taxon>
        <taxon>Bacillati</taxon>
        <taxon>Bacillota</taxon>
        <taxon>Erysipelotrichia</taxon>
        <taxon>Erysipelotrichales</taxon>
        <taxon>Erysipelotrichaceae</taxon>
        <taxon>Amedibacillus</taxon>
    </lineage>
</organism>
<evidence type="ECO:0000313" key="4">
    <source>
        <dbReference type="Proteomes" id="UP000515856"/>
    </source>
</evidence>
<proteinExistence type="predicted"/>
<dbReference type="KEGG" id="ehn:H9Q80_16065"/>
<feature type="domain" description="Antirepressor protein C-terminal" evidence="1">
    <location>
        <begin position="146"/>
        <end position="249"/>
    </location>
</feature>
<protein>
    <submittedName>
        <fullName evidence="3">Phage antirepressor KilAC domain-containing protein</fullName>
    </submittedName>
</protein>
<sequence length="262" mass="30729">MNELQIIEYSNQRVLTTQQLAEVYETSVDNIKMNFKNHKDRFIEGKHYYLLKGDNLKAFKNRVNDIYLVGKNANQLILWTEKGADRHCKILDTDKAWEQFDNLEDTYFKVKEMFDIPKSLPEALRKLADEVELTAKLQLENKIKDQQIGELQPKADYCDLILKSKSLCTINAIAKDYGMSAVTMNKKLHELGVQYKQGGIWLLYHKYQSKGYTQSETIEFNHTDGRPDTRMHTKWTQKGRLFLYELLKAHDILPMIERDENG</sequence>
<dbReference type="InterPro" id="IPR005039">
    <property type="entry name" value="Ant_C"/>
</dbReference>
<dbReference type="Pfam" id="PF03374">
    <property type="entry name" value="ANT"/>
    <property type="match status" value="1"/>
</dbReference>
<keyword evidence="4" id="KW-1185">Reference proteome</keyword>
<evidence type="ECO:0000313" key="3">
    <source>
        <dbReference type="EMBL" id="QNM11743.1"/>
    </source>
</evidence>
<evidence type="ECO:0000259" key="2">
    <source>
        <dbReference type="Pfam" id="PF10543"/>
    </source>
</evidence>
<dbReference type="AlphaFoldDB" id="A0A7G9GLR1"/>
<reference evidence="3 4" key="1">
    <citation type="submission" date="2020-08" db="EMBL/GenBank/DDBJ databases">
        <authorList>
            <person name="Liu C."/>
            <person name="Sun Q."/>
        </authorList>
    </citation>
    <scope>NUCLEOTIDE SEQUENCE [LARGE SCALE GENOMIC DNA]</scope>
    <source>
        <strain evidence="3 4">NSJ-61</strain>
    </source>
</reference>
<dbReference type="Proteomes" id="UP000515856">
    <property type="component" value="Chromosome"/>
</dbReference>
<dbReference type="InterPro" id="IPR018873">
    <property type="entry name" value="KilA-N_DNA-bd_domain"/>
</dbReference>
<dbReference type="Pfam" id="PF10543">
    <property type="entry name" value="ORF6N"/>
    <property type="match status" value="1"/>
</dbReference>
<feature type="domain" description="KilA-N DNA-binding" evidence="2">
    <location>
        <begin position="5"/>
        <end position="90"/>
    </location>
</feature>
<name>A0A7G9GLR1_9FIRM</name>
<dbReference type="RefSeq" id="WP_117452134.1">
    <property type="nucleotide sequence ID" value="NZ_CP060636.1"/>
</dbReference>
<evidence type="ECO:0000259" key="1">
    <source>
        <dbReference type="Pfam" id="PF03374"/>
    </source>
</evidence>
<dbReference type="GO" id="GO:0003677">
    <property type="term" value="F:DNA binding"/>
    <property type="evidence" value="ECO:0007669"/>
    <property type="project" value="InterPro"/>
</dbReference>
<gene>
    <name evidence="3" type="ORF">H9Q80_16065</name>
</gene>